<gene>
    <name evidence="2" type="ORF">BDY21DRAFT_331894</name>
</gene>
<feature type="compositionally biased region" description="Basic and acidic residues" evidence="1">
    <location>
        <begin position="41"/>
        <end position="60"/>
    </location>
</feature>
<evidence type="ECO:0000256" key="1">
    <source>
        <dbReference type="SAM" id="MobiDB-lite"/>
    </source>
</evidence>
<proteinExistence type="predicted"/>
<evidence type="ECO:0000313" key="2">
    <source>
        <dbReference type="EMBL" id="KAF2461359.1"/>
    </source>
</evidence>
<dbReference type="Proteomes" id="UP000799766">
    <property type="component" value="Unassembled WGS sequence"/>
</dbReference>
<keyword evidence="3" id="KW-1185">Reference proteome</keyword>
<organism evidence="2 3">
    <name type="scientific">Lineolata rhizophorae</name>
    <dbReference type="NCBI Taxonomy" id="578093"/>
    <lineage>
        <taxon>Eukaryota</taxon>
        <taxon>Fungi</taxon>
        <taxon>Dikarya</taxon>
        <taxon>Ascomycota</taxon>
        <taxon>Pezizomycotina</taxon>
        <taxon>Dothideomycetes</taxon>
        <taxon>Dothideomycetes incertae sedis</taxon>
        <taxon>Lineolatales</taxon>
        <taxon>Lineolataceae</taxon>
        <taxon>Lineolata</taxon>
    </lineage>
</organism>
<reference evidence="2" key="1">
    <citation type="journal article" date="2020" name="Stud. Mycol.">
        <title>101 Dothideomycetes genomes: a test case for predicting lifestyles and emergence of pathogens.</title>
        <authorList>
            <person name="Haridas S."/>
            <person name="Albert R."/>
            <person name="Binder M."/>
            <person name="Bloem J."/>
            <person name="Labutti K."/>
            <person name="Salamov A."/>
            <person name="Andreopoulos B."/>
            <person name="Baker S."/>
            <person name="Barry K."/>
            <person name="Bills G."/>
            <person name="Bluhm B."/>
            <person name="Cannon C."/>
            <person name="Castanera R."/>
            <person name="Culley D."/>
            <person name="Daum C."/>
            <person name="Ezra D."/>
            <person name="Gonzalez J."/>
            <person name="Henrissat B."/>
            <person name="Kuo A."/>
            <person name="Liang C."/>
            <person name="Lipzen A."/>
            <person name="Lutzoni F."/>
            <person name="Magnuson J."/>
            <person name="Mondo S."/>
            <person name="Nolan M."/>
            <person name="Ohm R."/>
            <person name="Pangilinan J."/>
            <person name="Park H.-J."/>
            <person name="Ramirez L."/>
            <person name="Alfaro M."/>
            <person name="Sun H."/>
            <person name="Tritt A."/>
            <person name="Yoshinaga Y."/>
            <person name="Zwiers L.-H."/>
            <person name="Turgeon B."/>
            <person name="Goodwin S."/>
            <person name="Spatafora J."/>
            <person name="Crous P."/>
            <person name="Grigoriev I."/>
        </authorList>
    </citation>
    <scope>NUCLEOTIDE SEQUENCE</scope>
    <source>
        <strain evidence="2">ATCC 16933</strain>
    </source>
</reference>
<dbReference type="EMBL" id="MU001671">
    <property type="protein sequence ID" value="KAF2461359.1"/>
    <property type="molecule type" value="Genomic_DNA"/>
</dbReference>
<evidence type="ECO:0000313" key="3">
    <source>
        <dbReference type="Proteomes" id="UP000799766"/>
    </source>
</evidence>
<name>A0A6A6PBY1_9PEZI</name>
<feature type="compositionally biased region" description="Polar residues" evidence="1">
    <location>
        <begin position="15"/>
        <end position="32"/>
    </location>
</feature>
<feature type="region of interest" description="Disordered" evidence="1">
    <location>
        <begin position="1"/>
        <end position="83"/>
    </location>
</feature>
<accession>A0A6A6PBY1</accession>
<protein>
    <submittedName>
        <fullName evidence="2">Uncharacterized protein</fullName>
    </submittedName>
</protein>
<dbReference type="AlphaFoldDB" id="A0A6A6PBY1"/>
<sequence>MAGRRRGKSEKATARSHTAVSSTRPTSFQWTRRASYPPANSKERWRRDMERANGGERTEITPEEGNGKRASRRQGQKMRPELE</sequence>